<proteinExistence type="predicted"/>
<feature type="transmembrane region" description="Helical" evidence="2">
    <location>
        <begin position="21"/>
        <end position="39"/>
    </location>
</feature>
<dbReference type="InterPro" id="IPR007690">
    <property type="entry name" value="T2SS_GspM"/>
</dbReference>
<dbReference type="Pfam" id="PF04612">
    <property type="entry name" value="T2SSM"/>
    <property type="match status" value="1"/>
</dbReference>
<sequence length="217" mass="24733">MTEHWHRWQAIYAELSLRERVLILLTGVVLIVLPSYYFMLEPSMQQQQQAERELAQAKISLAETEQLIELSKLKLRQDPNQTIAIKLSQLQSNLSQLDSELAAQNAGLISVEQMAGVLERLLEKSDGLQLLAMESLAPQAVLSVEEQGTESLNFYRHGIRLSLSGGYFSLLDYLQKVEALPQRFLWKLMDYQVLEYPATEITIEIYTLSSNKDFISG</sequence>
<name>A0ABQ1HXB6_9ALTE</name>
<reference evidence="4" key="1">
    <citation type="journal article" date="2019" name="Int. J. Syst. Evol. Microbiol.">
        <title>The Global Catalogue of Microorganisms (GCM) 10K type strain sequencing project: providing services to taxonomists for standard genome sequencing and annotation.</title>
        <authorList>
            <consortium name="The Broad Institute Genomics Platform"/>
            <consortium name="The Broad Institute Genome Sequencing Center for Infectious Disease"/>
            <person name="Wu L."/>
            <person name="Ma J."/>
        </authorList>
    </citation>
    <scope>NUCLEOTIDE SEQUENCE [LARGE SCALE GENOMIC DNA]</scope>
    <source>
        <strain evidence="4">CGMCC 1.10131</strain>
    </source>
</reference>
<keyword evidence="2" id="KW-0812">Transmembrane</keyword>
<keyword evidence="4" id="KW-1185">Reference proteome</keyword>
<evidence type="ECO:0000256" key="1">
    <source>
        <dbReference type="SAM" id="Coils"/>
    </source>
</evidence>
<evidence type="ECO:0000256" key="2">
    <source>
        <dbReference type="SAM" id="Phobius"/>
    </source>
</evidence>
<accession>A0ABQ1HXB6</accession>
<dbReference type="RefSeq" id="WP_055732859.1">
    <property type="nucleotide sequence ID" value="NZ_BMDY01000003.1"/>
</dbReference>
<keyword evidence="2" id="KW-1133">Transmembrane helix</keyword>
<comment type="caution">
    <text evidence="3">The sequence shown here is derived from an EMBL/GenBank/DDBJ whole genome shotgun (WGS) entry which is preliminary data.</text>
</comment>
<dbReference type="Proteomes" id="UP000651977">
    <property type="component" value="Unassembled WGS sequence"/>
</dbReference>
<evidence type="ECO:0000313" key="3">
    <source>
        <dbReference type="EMBL" id="GGA96092.1"/>
    </source>
</evidence>
<gene>
    <name evidence="3" type="ORF">GCM10007414_06230</name>
</gene>
<protein>
    <submittedName>
        <fullName evidence="3">MSHA biogenesis protein MshJ</fullName>
    </submittedName>
</protein>
<evidence type="ECO:0000313" key="4">
    <source>
        <dbReference type="Proteomes" id="UP000651977"/>
    </source>
</evidence>
<keyword evidence="2" id="KW-0472">Membrane</keyword>
<feature type="coiled-coil region" evidence="1">
    <location>
        <begin position="45"/>
        <end position="107"/>
    </location>
</feature>
<dbReference type="EMBL" id="BMDY01000003">
    <property type="protein sequence ID" value="GGA96092.1"/>
    <property type="molecule type" value="Genomic_DNA"/>
</dbReference>
<keyword evidence="1" id="KW-0175">Coiled coil</keyword>
<organism evidence="3 4">
    <name type="scientific">Agarivorans gilvus</name>
    <dbReference type="NCBI Taxonomy" id="680279"/>
    <lineage>
        <taxon>Bacteria</taxon>
        <taxon>Pseudomonadati</taxon>
        <taxon>Pseudomonadota</taxon>
        <taxon>Gammaproteobacteria</taxon>
        <taxon>Alteromonadales</taxon>
        <taxon>Alteromonadaceae</taxon>
        <taxon>Agarivorans</taxon>
    </lineage>
</organism>